<proteinExistence type="predicted"/>
<dbReference type="Pfam" id="PF26366">
    <property type="entry name" value="DUF8094"/>
    <property type="match status" value="1"/>
</dbReference>
<evidence type="ECO:0000259" key="2">
    <source>
        <dbReference type="Pfam" id="PF26366"/>
    </source>
</evidence>
<organism evidence="3 4">
    <name type="scientific">Flavimobilis rhizosphaerae</name>
    <dbReference type="NCBI Taxonomy" id="2775421"/>
    <lineage>
        <taxon>Bacteria</taxon>
        <taxon>Bacillati</taxon>
        <taxon>Actinomycetota</taxon>
        <taxon>Actinomycetes</taxon>
        <taxon>Micrococcales</taxon>
        <taxon>Jonesiaceae</taxon>
        <taxon>Flavimobilis</taxon>
    </lineage>
</organism>
<sequence length="337" mass="35795">MTRTHRTALAASALALAFGLSACAEPLPTPTPAATPVQAPPVLTPEQSAAILGSIGETLATTDEARSDKGLKDRLSGPALAIRKVELAVAKATKKDDSLTKLPTTALSMTSPVEQAWPRAALVVSEQPELETERLLVLEQDEARDPWRLWSWVRLFPGVTLPRFAAATVGSAEVGADDDGYLVSASEALERYADVLSKPKKSKHLDLFADDPFRERVAQLSKLQNAALKPAEGKQTMTFTAVPGALHAFATVDGGMLVVGELTALEDRVAEKGAKISPVDDVEKHLTKKLKVENSMALTYTTVVAIHVPADGSDATKVDVLGVEHAATKASIPEKKD</sequence>
<feature type="domain" description="DUF8094" evidence="2">
    <location>
        <begin position="41"/>
        <end position="331"/>
    </location>
</feature>
<feature type="signal peptide" evidence="1">
    <location>
        <begin position="1"/>
        <end position="24"/>
    </location>
</feature>
<feature type="chain" id="PRO_5045557161" description="DUF8094 domain-containing protein" evidence="1">
    <location>
        <begin position="25"/>
        <end position="337"/>
    </location>
</feature>
<dbReference type="InterPro" id="IPR058407">
    <property type="entry name" value="DUF8094"/>
</dbReference>
<evidence type="ECO:0000256" key="1">
    <source>
        <dbReference type="SAM" id="SignalP"/>
    </source>
</evidence>
<dbReference type="Proteomes" id="UP000642107">
    <property type="component" value="Unassembled WGS sequence"/>
</dbReference>
<reference evidence="3 4" key="1">
    <citation type="submission" date="2020-09" db="EMBL/GenBank/DDBJ databases">
        <title>Flavimobilis rhizosphaerae sp. nov., isolated from rhizosphere soil of Spartina alterniflora.</title>
        <authorList>
            <person name="Hanqin C."/>
        </authorList>
    </citation>
    <scope>NUCLEOTIDE SEQUENCE [LARGE SCALE GENOMIC DNA]</scope>
    <source>
        <strain evidence="3 4">GY 10621</strain>
    </source>
</reference>
<dbReference type="RefSeq" id="WP_192277719.1">
    <property type="nucleotide sequence ID" value="NZ_JACZDF010000001.1"/>
</dbReference>
<comment type="caution">
    <text evidence="3">The sequence shown here is derived from an EMBL/GenBank/DDBJ whole genome shotgun (WGS) entry which is preliminary data.</text>
</comment>
<gene>
    <name evidence="3" type="ORF">IGS67_03220</name>
</gene>
<keyword evidence="1" id="KW-0732">Signal</keyword>
<accession>A0ABR9DN01</accession>
<dbReference type="EMBL" id="JACZDF010000001">
    <property type="protein sequence ID" value="MBD9698507.1"/>
    <property type="molecule type" value="Genomic_DNA"/>
</dbReference>
<evidence type="ECO:0000313" key="4">
    <source>
        <dbReference type="Proteomes" id="UP000642107"/>
    </source>
</evidence>
<name>A0ABR9DN01_9MICO</name>
<keyword evidence="4" id="KW-1185">Reference proteome</keyword>
<protein>
    <recommendedName>
        <fullName evidence="2">DUF8094 domain-containing protein</fullName>
    </recommendedName>
</protein>
<evidence type="ECO:0000313" key="3">
    <source>
        <dbReference type="EMBL" id="MBD9698507.1"/>
    </source>
</evidence>
<dbReference type="PROSITE" id="PS51257">
    <property type="entry name" value="PROKAR_LIPOPROTEIN"/>
    <property type="match status" value="1"/>
</dbReference>